<proteinExistence type="predicted"/>
<protein>
    <submittedName>
        <fullName evidence="2">DNA helicase</fullName>
    </submittedName>
</protein>
<reference evidence="2" key="1">
    <citation type="submission" date="2022-11" db="UniProtKB">
        <authorList>
            <consortium name="WormBaseParasite"/>
        </authorList>
    </citation>
    <scope>IDENTIFICATION</scope>
</reference>
<dbReference type="WBParaSite" id="PS1159_v2.g14915.t1">
    <property type="protein sequence ID" value="PS1159_v2.g14915.t1"/>
    <property type="gene ID" value="PS1159_v2.g14915"/>
</dbReference>
<accession>A0AC35F8A7</accession>
<evidence type="ECO:0000313" key="1">
    <source>
        <dbReference type="Proteomes" id="UP000887580"/>
    </source>
</evidence>
<organism evidence="1 2">
    <name type="scientific">Panagrolaimus sp. PS1159</name>
    <dbReference type="NCBI Taxonomy" id="55785"/>
    <lineage>
        <taxon>Eukaryota</taxon>
        <taxon>Metazoa</taxon>
        <taxon>Ecdysozoa</taxon>
        <taxon>Nematoda</taxon>
        <taxon>Chromadorea</taxon>
        <taxon>Rhabditida</taxon>
        <taxon>Tylenchina</taxon>
        <taxon>Panagrolaimomorpha</taxon>
        <taxon>Panagrolaimoidea</taxon>
        <taxon>Panagrolaimidae</taxon>
        <taxon>Panagrolaimus</taxon>
    </lineage>
</organism>
<evidence type="ECO:0000313" key="2">
    <source>
        <dbReference type="WBParaSite" id="PS1159_v2.g14915.t1"/>
    </source>
</evidence>
<sequence length="260" mass="29989">LKLLQKIIDNHQIAIPTSKTDFADFVDLIKLYLPNYYPVCIDLITLSDETLQSIYEIIVNNVSIEHLKISEKFWKKFFNAATTNSSSALQVLHELQNKTIEQVEKLFKNVKLDLLEFLKKRGPHTFETEDEAIKELTGGKEFNAEDLIKALKATSWLNNRKRDGSNWKHIAKNVQLYFEKQLVYNNMNFVEEIDEAIISKQNFIIAQNPTVELKQILEKYRDNYSLLLFGNLGEAPSHLSNMDPTAVFTILLQEPVLIGT</sequence>
<name>A0AC35F8A7_9BILA</name>
<dbReference type="Proteomes" id="UP000887580">
    <property type="component" value="Unplaced"/>
</dbReference>